<name>A0A1I0LKW2_9ACTN</name>
<accession>A0A1I0LKW2</accession>
<dbReference type="GO" id="GO:0004867">
    <property type="term" value="F:serine-type endopeptidase inhibitor activity"/>
    <property type="evidence" value="ECO:0007669"/>
    <property type="project" value="UniProtKB-KW"/>
</dbReference>
<dbReference type="AlphaFoldDB" id="A0A1I0LKW2"/>
<evidence type="ECO:0000256" key="5">
    <source>
        <dbReference type="ARBA" id="ARBA00022900"/>
    </source>
</evidence>
<keyword evidence="5" id="KW-0722">Serine protease inhibitor</keyword>
<feature type="domain" description="Subtilisin inhibitor" evidence="8">
    <location>
        <begin position="36"/>
        <end position="118"/>
    </location>
</feature>
<dbReference type="EMBL" id="FOHX01000019">
    <property type="protein sequence ID" value="SEU41247.1"/>
    <property type="molecule type" value="Genomic_DNA"/>
</dbReference>
<keyword evidence="3" id="KW-0964">Secreted</keyword>
<evidence type="ECO:0000313" key="10">
    <source>
        <dbReference type="Proteomes" id="UP000199361"/>
    </source>
</evidence>
<evidence type="ECO:0000256" key="1">
    <source>
        <dbReference type="ARBA" id="ARBA00004613"/>
    </source>
</evidence>
<evidence type="ECO:0000256" key="6">
    <source>
        <dbReference type="ARBA" id="ARBA00023157"/>
    </source>
</evidence>
<sequence length="130" mass="13337">MKAVPTVLRTAAALCAAALVAVPLAASPASAAAGADLVITVTAAKGGGAYRYLLTCDPDGGSHPRPGDACRALQSVDGTVEELDVDPGPCLHVYAPVDVKVAGGWYGRRIAYHHEFPNRCLMSRTLGPVV</sequence>
<keyword evidence="7" id="KW-0732">Signal</keyword>
<dbReference type="InterPro" id="IPR036819">
    <property type="entry name" value="Subtilisin_inhibitor-like_sf"/>
</dbReference>
<evidence type="ECO:0000259" key="8">
    <source>
        <dbReference type="Pfam" id="PF00720"/>
    </source>
</evidence>
<reference evidence="9 10" key="1">
    <citation type="submission" date="2016-10" db="EMBL/GenBank/DDBJ databases">
        <authorList>
            <person name="de Groot N.N."/>
        </authorList>
    </citation>
    <scope>NUCLEOTIDE SEQUENCE [LARGE SCALE GENOMIC DNA]</scope>
    <source>
        <strain evidence="9 10">CGMCC 4.5598</strain>
    </source>
</reference>
<evidence type="ECO:0000313" key="9">
    <source>
        <dbReference type="EMBL" id="SEU41247.1"/>
    </source>
</evidence>
<dbReference type="STRING" id="568860.SAMN05421811_1198"/>
<evidence type="ECO:0000256" key="7">
    <source>
        <dbReference type="SAM" id="SignalP"/>
    </source>
</evidence>
<evidence type="ECO:0000256" key="3">
    <source>
        <dbReference type="ARBA" id="ARBA00022525"/>
    </source>
</evidence>
<protein>
    <submittedName>
        <fullName evidence="9">Subtilisin inhibitor-like</fullName>
    </submittedName>
</protein>
<dbReference type="Proteomes" id="UP000199361">
    <property type="component" value="Unassembled WGS sequence"/>
</dbReference>
<comment type="subcellular location">
    <subcellularLocation>
        <location evidence="1">Secreted</location>
    </subcellularLocation>
</comment>
<evidence type="ECO:0000256" key="2">
    <source>
        <dbReference type="ARBA" id="ARBA00010472"/>
    </source>
</evidence>
<proteinExistence type="inferred from homology"/>
<organism evidence="9 10">
    <name type="scientific">Nonomuraea wenchangensis</name>
    <dbReference type="NCBI Taxonomy" id="568860"/>
    <lineage>
        <taxon>Bacteria</taxon>
        <taxon>Bacillati</taxon>
        <taxon>Actinomycetota</taxon>
        <taxon>Actinomycetes</taxon>
        <taxon>Streptosporangiales</taxon>
        <taxon>Streptosporangiaceae</taxon>
        <taxon>Nonomuraea</taxon>
    </lineage>
</organism>
<dbReference type="Pfam" id="PF00720">
    <property type="entry name" value="SSI"/>
    <property type="match status" value="1"/>
</dbReference>
<keyword evidence="10" id="KW-1185">Reference proteome</keyword>
<dbReference type="Gene3D" id="3.30.350.10">
    <property type="entry name" value="Subtilisin inhibitor-like"/>
    <property type="match status" value="1"/>
</dbReference>
<dbReference type="RefSeq" id="WP_091092008.1">
    <property type="nucleotide sequence ID" value="NZ_FOHX01000019.1"/>
</dbReference>
<dbReference type="InterPro" id="IPR023549">
    <property type="entry name" value="Subtilisin_inhibitor"/>
</dbReference>
<evidence type="ECO:0000256" key="4">
    <source>
        <dbReference type="ARBA" id="ARBA00022690"/>
    </source>
</evidence>
<dbReference type="SUPFAM" id="SSF55399">
    <property type="entry name" value="Subtilisin inhibitor"/>
    <property type="match status" value="1"/>
</dbReference>
<gene>
    <name evidence="9" type="ORF">SAMN05421811_1198</name>
</gene>
<keyword evidence="6" id="KW-1015">Disulfide bond</keyword>
<comment type="similarity">
    <text evidence="2">Belongs to the protease inhibitor I16 (SSI) family.</text>
</comment>
<feature type="chain" id="PRO_5011560205" evidence="7">
    <location>
        <begin position="32"/>
        <end position="130"/>
    </location>
</feature>
<dbReference type="GO" id="GO:0005576">
    <property type="term" value="C:extracellular region"/>
    <property type="evidence" value="ECO:0007669"/>
    <property type="project" value="UniProtKB-SubCell"/>
</dbReference>
<dbReference type="OrthoDB" id="3542626at2"/>
<feature type="signal peptide" evidence="7">
    <location>
        <begin position="1"/>
        <end position="31"/>
    </location>
</feature>
<keyword evidence="4" id="KW-0646">Protease inhibitor</keyword>